<dbReference type="InterPro" id="IPR004089">
    <property type="entry name" value="MCPsignal_dom"/>
</dbReference>
<evidence type="ECO:0000256" key="11">
    <source>
        <dbReference type="SAM" id="Phobius"/>
    </source>
</evidence>
<organism evidence="13 14">
    <name type="scientific">Exiguobacterium indicum</name>
    <dbReference type="NCBI Taxonomy" id="296995"/>
    <lineage>
        <taxon>Bacteria</taxon>
        <taxon>Bacillati</taxon>
        <taxon>Bacillota</taxon>
        <taxon>Bacilli</taxon>
        <taxon>Bacillales</taxon>
        <taxon>Bacillales Family XII. Incertae Sedis</taxon>
        <taxon>Exiguobacterium</taxon>
    </lineage>
</organism>
<comment type="subcellular location">
    <subcellularLocation>
        <location evidence="1">Cell membrane</location>
        <topology evidence="1">Multi-pass membrane protein</topology>
    </subcellularLocation>
</comment>
<evidence type="ECO:0000259" key="12">
    <source>
        <dbReference type="PROSITE" id="PS50111"/>
    </source>
</evidence>
<evidence type="ECO:0000256" key="1">
    <source>
        <dbReference type="ARBA" id="ARBA00004651"/>
    </source>
</evidence>
<sequence length="549" mass="62109">MLMKKRLLAQQLNGWLIPIVAIGLIVISGLSVYASYQQSVAATEERLMRELTMFDANVRATFLAYPDDATDRSRAIKRLQQQQRTDLSRDDYSIRFQSLKTSEAFRPLTLEPAKRKQLLQHLKTARTYAFSNQDQFLVAMTIPELDDVILLTTDRDKLIAPARDLAWTLVWVSVITLVSISFLIRSRIRKQLAPLSKLALQIEEAHAKRSYRPLTLKTTTFELQQLTFQYNQLMQQIGDLTAEMQQASQELESVQPHFSSRLSAMDQSVQAVDEVAGSLLAQSSQMDQTIVASTRLTAQGHDALSEMQTTLLNSQHAVTRFQQTVQTNHTTLETLQEESQLLKEQSAATEQILQQTSHLQQQMETSISHIQRVAEETRRLSLNALIEATRAGEAGRGFIVVAKEVEKLAIDIRMSTDHIRQVNQTWTTGLDQVEQALSQMTERFLSTSQQLETATAHLQQMLTEATTIETTLGTVEQQRQIVVHVQSNMQEHLQSVQQLMSELSSYSQVLGDQMQHHVNQQTELKTHSAVLESRISSLQQTVRSSESPS</sequence>
<dbReference type="SMART" id="SM00283">
    <property type="entry name" value="MA"/>
    <property type="match status" value="1"/>
</dbReference>
<protein>
    <recommendedName>
        <fullName evidence="12">Methyl-accepting transducer domain-containing protein</fullName>
    </recommendedName>
</protein>
<dbReference type="PROSITE" id="PS50111">
    <property type="entry name" value="CHEMOTAXIS_TRANSDUC_2"/>
    <property type="match status" value="1"/>
</dbReference>
<keyword evidence="7 11" id="KW-0472">Membrane</keyword>
<keyword evidence="8 9" id="KW-0807">Transducer</keyword>
<comment type="caution">
    <text evidence="13">The sequence shown here is derived from an EMBL/GenBank/DDBJ whole genome shotgun (WGS) entry which is preliminary data.</text>
</comment>
<proteinExistence type="predicted"/>
<feature type="coiled-coil region" evidence="10">
    <location>
        <begin position="223"/>
        <end position="250"/>
    </location>
</feature>
<dbReference type="GO" id="GO:0007165">
    <property type="term" value="P:signal transduction"/>
    <property type="evidence" value="ECO:0007669"/>
    <property type="project" value="UniProtKB-KW"/>
</dbReference>
<reference evidence="13 14" key="1">
    <citation type="journal article" date="2015" name="Int. J. Syst. Evol. Microbiol.">
        <title>Exiguobacterium enclense sp. nov., isolated from sediment.</title>
        <authorList>
            <person name="Dastager S.G."/>
            <person name="Mawlankar R."/>
            <person name="Sonalkar V.V."/>
            <person name="Thorat M.N."/>
            <person name="Mual P."/>
            <person name="Verma A."/>
            <person name="Krishnamurthi S."/>
            <person name="Tang S.K."/>
            <person name="Li W.J."/>
        </authorList>
    </citation>
    <scope>NUCLEOTIDE SEQUENCE [LARGE SCALE GENOMIC DNA]</scope>
    <source>
        <strain evidence="13 14">NIO-1109</strain>
    </source>
</reference>
<evidence type="ECO:0000256" key="4">
    <source>
        <dbReference type="ARBA" id="ARBA00022500"/>
    </source>
</evidence>
<keyword evidence="5 11" id="KW-0812">Transmembrane</keyword>
<keyword evidence="6 11" id="KW-1133">Transmembrane helix</keyword>
<feature type="transmembrane region" description="Helical" evidence="11">
    <location>
        <begin position="165"/>
        <end position="184"/>
    </location>
</feature>
<keyword evidence="4" id="KW-0145">Chemotaxis</keyword>
<evidence type="ECO:0000313" key="14">
    <source>
        <dbReference type="Proteomes" id="UP000053797"/>
    </source>
</evidence>
<dbReference type="Pfam" id="PF00015">
    <property type="entry name" value="MCPsignal"/>
    <property type="match status" value="1"/>
</dbReference>
<keyword evidence="2" id="KW-1003">Cell membrane</keyword>
<dbReference type="Proteomes" id="UP000053797">
    <property type="component" value="Unassembled WGS sequence"/>
</dbReference>
<evidence type="ECO:0000256" key="6">
    <source>
        <dbReference type="ARBA" id="ARBA00022989"/>
    </source>
</evidence>
<evidence type="ECO:0000256" key="10">
    <source>
        <dbReference type="SAM" id="Coils"/>
    </source>
</evidence>
<keyword evidence="3" id="KW-0488">Methylation</keyword>
<dbReference type="EMBL" id="LNQL01000003">
    <property type="protein sequence ID" value="KSU48816.1"/>
    <property type="molecule type" value="Genomic_DNA"/>
</dbReference>
<evidence type="ECO:0000256" key="5">
    <source>
        <dbReference type="ARBA" id="ARBA00022692"/>
    </source>
</evidence>
<evidence type="ECO:0000256" key="9">
    <source>
        <dbReference type="PROSITE-ProRule" id="PRU00284"/>
    </source>
</evidence>
<evidence type="ECO:0000256" key="7">
    <source>
        <dbReference type="ARBA" id="ARBA00023136"/>
    </source>
</evidence>
<evidence type="ECO:0000313" key="13">
    <source>
        <dbReference type="EMBL" id="KSU48816.1"/>
    </source>
</evidence>
<feature type="transmembrane region" description="Helical" evidence="11">
    <location>
        <begin position="12"/>
        <end position="36"/>
    </location>
</feature>
<dbReference type="SUPFAM" id="SSF58104">
    <property type="entry name" value="Methyl-accepting chemotaxis protein (MCP) signaling domain"/>
    <property type="match status" value="1"/>
</dbReference>
<dbReference type="PANTHER" id="PTHR32089:SF39">
    <property type="entry name" value="METHYL-ACCEPTING CHEMOTAXIS PROTEIN HLYB"/>
    <property type="match status" value="1"/>
</dbReference>
<dbReference type="Gene3D" id="1.10.287.950">
    <property type="entry name" value="Methyl-accepting chemotaxis protein"/>
    <property type="match status" value="1"/>
</dbReference>
<accession>A0A0V8GEX1</accession>
<name>A0A0V8GEX1_9BACL</name>
<dbReference type="GO" id="GO:0005886">
    <property type="term" value="C:plasma membrane"/>
    <property type="evidence" value="ECO:0007669"/>
    <property type="project" value="UniProtKB-SubCell"/>
</dbReference>
<evidence type="ECO:0000256" key="8">
    <source>
        <dbReference type="ARBA" id="ARBA00023224"/>
    </source>
</evidence>
<dbReference type="GO" id="GO:0006935">
    <property type="term" value="P:chemotaxis"/>
    <property type="evidence" value="ECO:0007669"/>
    <property type="project" value="UniProtKB-KW"/>
</dbReference>
<evidence type="ECO:0000256" key="2">
    <source>
        <dbReference type="ARBA" id="ARBA00022475"/>
    </source>
</evidence>
<keyword evidence="10" id="KW-0175">Coiled coil</keyword>
<dbReference type="AlphaFoldDB" id="A0A0V8GEX1"/>
<gene>
    <name evidence="13" type="ORF">AS033_10835</name>
</gene>
<dbReference type="PANTHER" id="PTHR32089">
    <property type="entry name" value="METHYL-ACCEPTING CHEMOTAXIS PROTEIN MCPB"/>
    <property type="match status" value="1"/>
</dbReference>
<dbReference type="RefSeq" id="WP_058265511.1">
    <property type="nucleotide sequence ID" value="NZ_FMYN01000003.1"/>
</dbReference>
<feature type="domain" description="Methyl-accepting transducer" evidence="12">
    <location>
        <begin position="257"/>
        <end position="507"/>
    </location>
</feature>
<evidence type="ECO:0000256" key="3">
    <source>
        <dbReference type="ARBA" id="ARBA00022481"/>
    </source>
</evidence>